<evidence type="ECO:0000313" key="3">
    <source>
        <dbReference type="EMBL" id="KAF2873965.1"/>
    </source>
</evidence>
<evidence type="ECO:0000256" key="2">
    <source>
        <dbReference type="SAM" id="Phobius"/>
    </source>
</evidence>
<proteinExistence type="predicted"/>
<dbReference type="AlphaFoldDB" id="A0A7C8MSI8"/>
<keyword evidence="2" id="KW-1133">Transmembrane helix</keyword>
<comment type="caution">
    <text evidence="3">The sequence shown here is derived from an EMBL/GenBank/DDBJ whole genome shotgun (WGS) entry which is preliminary data.</text>
</comment>
<feature type="transmembrane region" description="Helical" evidence="2">
    <location>
        <begin position="405"/>
        <end position="429"/>
    </location>
</feature>
<evidence type="ECO:0000313" key="4">
    <source>
        <dbReference type="Proteomes" id="UP000481861"/>
    </source>
</evidence>
<evidence type="ECO:0000256" key="1">
    <source>
        <dbReference type="SAM" id="MobiDB-lite"/>
    </source>
</evidence>
<protein>
    <submittedName>
        <fullName evidence="3">Uncharacterized protein</fullName>
    </submittedName>
</protein>
<keyword evidence="2" id="KW-0812">Transmembrane</keyword>
<accession>A0A7C8MSI8</accession>
<feature type="transmembrane region" description="Helical" evidence="2">
    <location>
        <begin position="506"/>
        <end position="526"/>
    </location>
</feature>
<sequence>MPSSVLQHPKCVTPALTPYPQQIPRSNSGIPASKESNRLDQLRAPHPWPKEKSERAENIVNIHVRERGKAQALDQNCGYLAEILEATPEHSKNSTKDRFGVAEVYSECLATQYTSIFACSKPFTKLKFVRIEPFPAMKRLQLNQTSTWENATIPSFTKKGGKEKLPRLVPIMEKACVFDYGYLTNSTCCENLDAKEPCGEESFNLLSCSIQSLRTYVGCTAKDNVDVSQCVVGTASRINFVPIGFQIDSNGNACPEATSTIMHLARVTIVDFFVFFLFDNPGFWIRIWRRFVRGENIAVRTRSFRVSNFGLWATIAKDVCENVVLVGVVLQRQGYKIDLFKNFVMFSVRPRGAFFHALLGYIDGGWGPDAMIDMIAQILLSVFGGYVALFGAVSANHTLDPSRPLWWKTYVVGGAMASIVSDFLSLYMFAVGISLTLVCCGGAAVLAYLVTVPAVLAWLMLIVSPFKELMLMIKNMYNLLRRRSRHQDPESLFSFHNVWFSRWYKISMFISLVLFIGSWMFWNGFLRLSGDLYCPQDLAYLDLTMIGFYAACVVVRKLFSFLQGEKAVVEDEVAEVIGLQEFTKMP</sequence>
<feature type="transmembrane region" description="Helical" evidence="2">
    <location>
        <begin position="538"/>
        <end position="559"/>
    </location>
</feature>
<dbReference type="Proteomes" id="UP000481861">
    <property type="component" value="Unassembled WGS sequence"/>
</dbReference>
<keyword evidence="4" id="KW-1185">Reference proteome</keyword>
<feature type="region of interest" description="Disordered" evidence="1">
    <location>
        <begin position="1"/>
        <end position="52"/>
    </location>
</feature>
<feature type="compositionally biased region" description="Polar residues" evidence="1">
    <location>
        <begin position="19"/>
        <end position="30"/>
    </location>
</feature>
<feature type="transmembrane region" description="Helical" evidence="2">
    <location>
        <begin position="374"/>
        <end position="393"/>
    </location>
</feature>
<dbReference type="OrthoDB" id="3785621at2759"/>
<reference evidence="3 4" key="1">
    <citation type="submission" date="2020-01" db="EMBL/GenBank/DDBJ databases">
        <authorList>
            <consortium name="DOE Joint Genome Institute"/>
            <person name="Haridas S."/>
            <person name="Albert R."/>
            <person name="Binder M."/>
            <person name="Bloem J."/>
            <person name="Labutti K."/>
            <person name="Salamov A."/>
            <person name="Andreopoulos B."/>
            <person name="Baker S.E."/>
            <person name="Barry K."/>
            <person name="Bills G."/>
            <person name="Bluhm B.H."/>
            <person name="Cannon C."/>
            <person name="Castanera R."/>
            <person name="Culley D.E."/>
            <person name="Daum C."/>
            <person name="Ezra D."/>
            <person name="Gonzalez J.B."/>
            <person name="Henrissat B."/>
            <person name="Kuo A."/>
            <person name="Liang C."/>
            <person name="Lipzen A."/>
            <person name="Lutzoni F."/>
            <person name="Magnuson J."/>
            <person name="Mondo S."/>
            <person name="Nolan M."/>
            <person name="Ohm R."/>
            <person name="Pangilinan J."/>
            <person name="Park H.-J.H."/>
            <person name="Ramirez L."/>
            <person name="Alfaro M."/>
            <person name="Sun H."/>
            <person name="Tritt A."/>
            <person name="Yoshinaga Y."/>
            <person name="Zwiers L.-H.L."/>
            <person name="Turgeon B.G."/>
            <person name="Goodwin S.B."/>
            <person name="Spatafora J.W."/>
            <person name="Crous P.W."/>
            <person name="Grigoriev I.V."/>
        </authorList>
    </citation>
    <scope>NUCLEOTIDE SEQUENCE [LARGE SCALE GENOMIC DNA]</scope>
    <source>
        <strain evidence="3 4">CBS 611.86</strain>
    </source>
</reference>
<gene>
    <name evidence="3" type="ORF">BDV95DRAFT_317987</name>
</gene>
<feature type="compositionally biased region" description="Basic and acidic residues" evidence="1">
    <location>
        <begin position="35"/>
        <end position="52"/>
    </location>
</feature>
<dbReference type="EMBL" id="JAADJZ010000006">
    <property type="protein sequence ID" value="KAF2873965.1"/>
    <property type="molecule type" value="Genomic_DNA"/>
</dbReference>
<feature type="transmembrane region" description="Helical" evidence="2">
    <location>
        <begin position="435"/>
        <end position="463"/>
    </location>
</feature>
<name>A0A7C8MSI8_9PLEO</name>
<organism evidence="3 4">
    <name type="scientific">Massariosphaeria phaeospora</name>
    <dbReference type="NCBI Taxonomy" id="100035"/>
    <lineage>
        <taxon>Eukaryota</taxon>
        <taxon>Fungi</taxon>
        <taxon>Dikarya</taxon>
        <taxon>Ascomycota</taxon>
        <taxon>Pezizomycotina</taxon>
        <taxon>Dothideomycetes</taxon>
        <taxon>Pleosporomycetidae</taxon>
        <taxon>Pleosporales</taxon>
        <taxon>Pleosporales incertae sedis</taxon>
        <taxon>Massariosphaeria</taxon>
    </lineage>
</organism>
<keyword evidence="2" id="KW-0472">Membrane</keyword>